<sequence>MVGRNEPCPCGSGKKYKKCCERVVTIRHAEGLREGRDRDLSKKLLADLNQWFHPYWKMEKQSKWGHRFKELLHLPLQEPVPQSFSFSFHYWLLLDAPCVQNKRPVELWASTVRRTPEKERVLTSYLDSKLTCYEMIDVREESMLFRSLLDGVEYEVIRGEEIPRERIVFTRLIRLGNRYELFGPYTSFVHEMRGEILVQLEKFNHLDQEQQKYASREQGWQVLGWSMKRAQELEKVEKLAPASTPEMVDSIRETLFWPNVEYTSEQSGLPIKIMQQLEQFYVSQVNPLQKRTQQFYSKSLEILFDYLSKRFGQSFQWSMLNEEAFIHFFSIWYLDSGKATPMASKIFLNTLKNLFQWLYNQGISNIYLHFKKVYSILIHKLPTTIEARTWLAEHAIETEETEHTGTMIQNMFMLAISGAGPMLLIGERWVPVQLRAFPAIWSDERFWIRGTIQMSENHCIFTHIENVFPMTLMEEELPNAHVLGQK</sequence>
<name>A0A4R2S2A5_9BACL</name>
<keyword evidence="2" id="KW-1185">Reference proteome</keyword>
<protein>
    <submittedName>
        <fullName evidence="1">SEC-C motif-containing protein</fullName>
    </submittedName>
</protein>
<organism evidence="1 2">
    <name type="scientific">Baia soyae</name>
    <dbReference type="NCBI Taxonomy" id="1544746"/>
    <lineage>
        <taxon>Bacteria</taxon>
        <taxon>Bacillati</taxon>
        <taxon>Bacillota</taxon>
        <taxon>Bacilli</taxon>
        <taxon>Bacillales</taxon>
        <taxon>Thermoactinomycetaceae</taxon>
        <taxon>Baia</taxon>
    </lineage>
</organism>
<evidence type="ECO:0000313" key="2">
    <source>
        <dbReference type="Proteomes" id="UP000294746"/>
    </source>
</evidence>
<comment type="caution">
    <text evidence="1">The sequence shown here is derived from an EMBL/GenBank/DDBJ whole genome shotgun (WGS) entry which is preliminary data.</text>
</comment>
<dbReference type="AlphaFoldDB" id="A0A4R2S2A5"/>
<evidence type="ECO:0000313" key="1">
    <source>
        <dbReference type="EMBL" id="TCP65445.1"/>
    </source>
</evidence>
<dbReference type="RefSeq" id="WP_131849395.1">
    <property type="nucleotide sequence ID" value="NZ_SLXV01000033.1"/>
</dbReference>
<dbReference type="Gene3D" id="3.10.450.50">
    <property type="match status" value="1"/>
</dbReference>
<accession>A0A4R2S2A5</accession>
<dbReference type="OrthoDB" id="6399948at2"/>
<dbReference type="EMBL" id="SLXV01000033">
    <property type="protein sequence ID" value="TCP65445.1"/>
    <property type="molecule type" value="Genomic_DNA"/>
</dbReference>
<dbReference type="SUPFAM" id="SSF103642">
    <property type="entry name" value="Sec-C motif"/>
    <property type="match status" value="1"/>
</dbReference>
<gene>
    <name evidence="1" type="ORF">EDD57_13338</name>
</gene>
<reference evidence="1 2" key="1">
    <citation type="submission" date="2019-03" db="EMBL/GenBank/DDBJ databases">
        <title>Genomic Encyclopedia of Type Strains, Phase IV (KMG-IV): sequencing the most valuable type-strain genomes for metagenomic binning, comparative biology and taxonomic classification.</title>
        <authorList>
            <person name="Goeker M."/>
        </authorList>
    </citation>
    <scope>NUCLEOTIDE SEQUENCE [LARGE SCALE GENOMIC DNA]</scope>
    <source>
        <strain evidence="1 2">DSM 46831</strain>
    </source>
</reference>
<proteinExistence type="predicted"/>
<dbReference type="InterPro" id="IPR004027">
    <property type="entry name" value="SEC_C_motif"/>
</dbReference>
<dbReference type="Pfam" id="PF02810">
    <property type="entry name" value="SEC-C"/>
    <property type="match status" value="1"/>
</dbReference>
<dbReference type="Proteomes" id="UP000294746">
    <property type="component" value="Unassembled WGS sequence"/>
</dbReference>